<name>D2UZ18_NAEGR</name>
<proteinExistence type="predicted"/>
<dbReference type="KEGG" id="ngr:NAEGRDRAFT_77880"/>
<reference evidence="1 2" key="1">
    <citation type="journal article" date="2010" name="Cell">
        <title>The genome of Naegleria gruberi illuminates early eukaryotic versatility.</title>
        <authorList>
            <person name="Fritz-Laylin L.K."/>
            <person name="Prochnik S.E."/>
            <person name="Ginger M.L."/>
            <person name="Dacks J.B."/>
            <person name="Carpenter M.L."/>
            <person name="Field M.C."/>
            <person name="Kuo A."/>
            <person name="Paredez A."/>
            <person name="Chapman J."/>
            <person name="Pham J."/>
            <person name="Shu S."/>
            <person name="Neupane R."/>
            <person name="Cipriano M."/>
            <person name="Mancuso J."/>
            <person name="Tu H."/>
            <person name="Salamov A."/>
            <person name="Lindquist E."/>
            <person name="Shapiro H."/>
            <person name="Lucas S."/>
            <person name="Grigoriev I.V."/>
            <person name="Cande W.Z."/>
            <person name="Fulton C."/>
            <person name="Rokhsar D.S."/>
            <person name="Dawson S.C."/>
        </authorList>
    </citation>
    <scope>NUCLEOTIDE SEQUENCE [LARGE SCALE GENOMIC DNA]</scope>
    <source>
        <strain evidence="1 2">NEG-M</strain>
    </source>
</reference>
<keyword evidence="2" id="KW-1185">Reference proteome</keyword>
<evidence type="ECO:0000313" key="1">
    <source>
        <dbReference type="EMBL" id="EFC49869.1"/>
    </source>
</evidence>
<dbReference type="AlphaFoldDB" id="D2UZ18"/>
<dbReference type="RefSeq" id="XP_002682613.1">
    <property type="nucleotide sequence ID" value="XM_002682567.1"/>
</dbReference>
<organism evidence="2">
    <name type="scientific">Naegleria gruberi</name>
    <name type="common">Amoeba</name>
    <dbReference type="NCBI Taxonomy" id="5762"/>
    <lineage>
        <taxon>Eukaryota</taxon>
        <taxon>Discoba</taxon>
        <taxon>Heterolobosea</taxon>
        <taxon>Tetramitia</taxon>
        <taxon>Eutetramitia</taxon>
        <taxon>Vahlkampfiidae</taxon>
        <taxon>Naegleria</taxon>
    </lineage>
</organism>
<protein>
    <submittedName>
        <fullName evidence="1">Uncharacterized protein</fullName>
    </submittedName>
</protein>
<accession>D2UZ18</accession>
<gene>
    <name evidence="1" type="ORF">NAEGRDRAFT_77880</name>
</gene>
<sequence length="507" mass="59907">MPQHIPSKYNKFNSHLSAIDDLDEFYTRNPYDIFDRYCEEDSFMVFNRIIPFALILYSETEKKFIFQNSLIDVCPMNTSPKYILAQFMEKSRYNRFGLIRLGQLGFKIGYSFLNLVSERKEICDSLYLYHSTVLSIQKYSKSSIEFYVSDNNNFTNLKIALCQENILKTEIIYKTIKFSSIPTRLWSSQSSQESIAVSPQIIRNGHKENIYLDNSISLFHYKNDTQNIESICSHEFEHRYILLVNQNNNEIFIMSFLDTLEFYKMEPSPCYNTYEMKPVHFENVEEINVTNKGVTSCPLTGSKYLVFFYRYDDDDESNMKNVTYQELFTTDKGMWMLVDLNSNSVERVYPIIYDLEKEKLPIVSSDGFQTVTKRLTRRWIHMQDGDLNGGCTDSFLIDGTKHSNGPFINHDPISPIRFSDGFLPEYSSLFAFRPFPYNSELFQVHLSFPFCKDYSDYKYTKKDLDKYGFSFRFYFKFYEEATFTLFERLLEFEREGQFSDISISSDK</sequence>
<dbReference type="Proteomes" id="UP000006671">
    <property type="component" value="Unassembled WGS sequence"/>
</dbReference>
<dbReference type="InParanoid" id="D2UZ18"/>
<dbReference type="VEuPathDB" id="AmoebaDB:NAEGRDRAFT_77880"/>
<dbReference type="EMBL" id="GG738846">
    <property type="protein sequence ID" value="EFC49869.1"/>
    <property type="molecule type" value="Genomic_DNA"/>
</dbReference>
<dbReference type="GeneID" id="8852705"/>
<evidence type="ECO:0000313" key="2">
    <source>
        <dbReference type="Proteomes" id="UP000006671"/>
    </source>
</evidence>